<organism evidence="3 4">
    <name type="scientific">Eumeta variegata</name>
    <name type="common">Bagworm moth</name>
    <name type="synonym">Eumeta japonica</name>
    <dbReference type="NCBI Taxonomy" id="151549"/>
    <lineage>
        <taxon>Eukaryota</taxon>
        <taxon>Metazoa</taxon>
        <taxon>Ecdysozoa</taxon>
        <taxon>Arthropoda</taxon>
        <taxon>Hexapoda</taxon>
        <taxon>Insecta</taxon>
        <taxon>Pterygota</taxon>
        <taxon>Neoptera</taxon>
        <taxon>Endopterygota</taxon>
        <taxon>Lepidoptera</taxon>
        <taxon>Glossata</taxon>
        <taxon>Ditrysia</taxon>
        <taxon>Tineoidea</taxon>
        <taxon>Psychidae</taxon>
        <taxon>Oiketicinae</taxon>
        <taxon>Eumeta</taxon>
    </lineage>
</organism>
<evidence type="ECO:0000256" key="1">
    <source>
        <dbReference type="SAM" id="MobiDB-lite"/>
    </source>
</evidence>
<gene>
    <name evidence="3" type="ORF">EVAR_87500_1</name>
</gene>
<dbReference type="Proteomes" id="UP000299102">
    <property type="component" value="Unassembled WGS sequence"/>
</dbReference>
<keyword evidence="4" id="KW-1185">Reference proteome</keyword>
<sequence>MRNLTGNEIEIARDESKGKNENRYWRGFEAENGIKNVIDHGTKIEIKTATGIEYKDIKIDSGTGIKSAIRIRTYLNRNWIYVPGLLVGWACLECPCVRTDPLQACKRQDVLWCENLLRPFITVFYGLSFVQNGTGPVAKSKSKARKRDEQQNRPKPQSRTVKIEYGIRIDWRGRSMWKVASLTILVLNIMGLVYINMKQQLQDFNSTHHDPNNHMLSDLLQINHDSLKVVFGILVCMCIAGILSSVLLVWGLKKNRPSFVLFFFVFGIFLVILLLLGALLEFLHNFLILASIQIVIAMVYIHFVIVVHTVYELMQRGKLFGANEHIILEEEIQDL</sequence>
<feature type="region of interest" description="Disordered" evidence="1">
    <location>
        <begin position="135"/>
        <end position="158"/>
    </location>
</feature>
<dbReference type="AlphaFoldDB" id="A0A4C1VXR6"/>
<feature type="transmembrane region" description="Helical" evidence="2">
    <location>
        <begin position="176"/>
        <end position="195"/>
    </location>
</feature>
<dbReference type="EMBL" id="BGZK01000438">
    <property type="protein sequence ID" value="GBP43583.1"/>
    <property type="molecule type" value="Genomic_DNA"/>
</dbReference>
<dbReference type="OrthoDB" id="7441394at2759"/>
<accession>A0A4C1VXR6</accession>
<proteinExistence type="predicted"/>
<reference evidence="3 4" key="1">
    <citation type="journal article" date="2019" name="Commun. Biol.">
        <title>The bagworm genome reveals a unique fibroin gene that provides high tensile strength.</title>
        <authorList>
            <person name="Kono N."/>
            <person name="Nakamura H."/>
            <person name="Ohtoshi R."/>
            <person name="Tomita M."/>
            <person name="Numata K."/>
            <person name="Arakawa K."/>
        </authorList>
    </citation>
    <scope>NUCLEOTIDE SEQUENCE [LARGE SCALE GENOMIC DNA]</scope>
</reference>
<keyword evidence="2" id="KW-1133">Transmembrane helix</keyword>
<feature type="transmembrane region" description="Helical" evidence="2">
    <location>
        <begin position="229"/>
        <end position="252"/>
    </location>
</feature>
<feature type="transmembrane region" description="Helical" evidence="2">
    <location>
        <begin position="259"/>
        <end position="280"/>
    </location>
</feature>
<dbReference type="SUPFAM" id="SSF103473">
    <property type="entry name" value="MFS general substrate transporter"/>
    <property type="match status" value="1"/>
</dbReference>
<feature type="transmembrane region" description="Helical" evidence="2">
    <location>
        <begin position="286"/>
        <end position="311"/>
    </location>
</feature>
<comment type="caution">
    <text evidence="3">The sequence shown here is derived from an EMBL/GenBank/DDBJ whole genome shotgun (WGS) entry which is preliminary data.</text>
</comment>
<name>A0A4C1VXR6_EUMVA</name>
<protein>
    <submittedName>
        <fullName evidence="3">Uncharacterized protein</fullName>
    </submittedName>
</protein>
<evidence type="ECO:0000313" key="3">
    <source>
        <dbReference type="EMBL" id="GBP43583.1"/>
    </source>
</evidence>
<keyword evidence="2" id="KW-0472">Membrane</keyword>
<evidence type="ECO:0000313" key="4">
    <source>
        <dbReference type="Proteomes" id="UP000299102"/>
    </source>
</evidence>
<dbReference type="InterPro" id="IPR036259">
    <property type="entry name" value="MFS_trans_sf"/>
</dbReference>
<evidence type="ECO:0000256" key="2">
    <source>
        <dbReference type="SAM" id="Phobius"/>
    </source>
</evidence>
<keyword evidence="2" id="KW-0812">Transmembrane</keyword>